<evidence type="ECO:0000313" key="1">
    <source>
        <dbReference type="EMBL" id="KAI5650997.1"/>
    </source>
</evidence>
<proteinExistence type="predicted"/>
<name>A0ACB9ZVK7_CATRO</name>
<keyword evidence="2" id="KW-1185">Reference proteome</keyword>
<evidence type="ECO:0000313" key="2">
    <source>
        <dbReference type="Proteomes" id="UP001060085"/>
    </source>
</evidence>
<dbReference type="EMBL" id="CM044708">
    <property type="protein sequence ID" value="KAI5650997.1"/>
    <property type="molecule type" value="Genomic_DNA"/>
</dbReference>
<protein>
    <submittedName>
        <fullName evidence="1">Uncharacterized protein</fullName>
    </submittedName>
</protein>
<gene>
    <name evidence="1" type="ORF">M9H77_37002</name>
</gene>
<organism evidence="1 2">
    <name type="scientific">Catharanthus roseus</name>
    <name type="common">Madagascar periwinkle</name>
    <name type="synonym">Vinca rosea</name>
    <dbReference type="NCBI Taxonomy" id="4058"/>
    <lineage>
        <taxon>Eukaryota</taxon>
        <taxon>Viridiplantae</taxon>
        <taxon>Streptophyta</taxon>
        <taxon>Embryophyta</taxon>
        <taxon>Tracheophyta</taxon>
        <taxon>Spermatophyta</taxon>
        <taxon>Magnoliopsida</taxon>
        <taxon>eudicotyledons</taxon>
        <taxon>Gunneridae</taxon>
        <taxon>Pentapetalae</taxon>
        <taxon>asterids</taxon>
        <taxon>lamiids</taxon>
        <taxon>Gentianales</taxon>
        <taxon>Apocynaceae</taxon>
        <taxon>Rauvolfioideae</taxon>
        <taxon>Vinceae</taxon>
        <taxon>Catharanthinae</taxon>
        <taxon>Catharanthus</taxon>
    </lineage>
</organism>
<accession>A0ACB9ZVK7</accession>
<comment type="caution">
    <text evidence="1">The sequence shown here is derived from an EMBL/GenBank/DDBJ whole genome shotgun (WGS) entry which is preliminary data.</text>
</comment>
<reference evidence="2" key="1">
    <citation type="journal article" date="2023" name="Nat. Plants">
        <title>Single-cell RNA sequencing provides a high-resolution roadmap for understanding the multicellular compartmentation of specialized metabolism.</title>
        <authorList>
            <person name="Sun S."/>
            <person name="Shen X."/>
            <person name="Li Y."/>
            <person name="Li Y."/>
            <person name="Wang S."/>
            <person name="Li R."/>
            <person name="Zhang H."/>
            <person name="Shen G."/>
            <person name="Guo B."/>
            <person name="Wei J."/>
            <person name="Xu J."/>
            <person name="St-Pierre B."/>
            <person name="Chen S."/>
            <person name="Sun C."/>
        </authorList>
    </citation>
    <scope>NUCLEOTIDE SEQUENCE [LARGE SCALE GENOMIC DNA]</scope>
</reference>
<sequence>MVEGGIQKADKTEFTECWRTAWHTPYIMRLALSAGIGGLLFGYDTGVISGALLYIREDFKSVDKKTWLQETIVSMAVAGAIVGAAVGGWINDRFGRRVSILIADVLFFIGALIMAAAPAPWMIILGRIFVGFGVGMASMTAPLYISEASPHRIRGALVSTNGFLITGGQFLSYLINLAFTHTKGTWRWMLGVAGLPAIVQFVLMLSLPESPRWLYRKGKVDEARSILEKIYPAEEVDEEMQALKSSVEEEKALEGPDGDRDIISKLKQAWNNPIVRRGLYAGITVQVAQQFVGINTVMYYSPTIIQFAGFASNQTALALSLITSGLNAVGSIVSMAFVDRYGRRRLMIISMFGIISCLVVLSIVFFQASATSPRISNDESIRFGGNSTCSSYVQARDSSSWDCMNCLQKDTNCAFCSNGANRFAPGACLAANDDIKGMCRGEHRTWYTKGCPSKVGFLAVVFLGLYIIVYSPGMGTVPWIVNSEIYPLRFRGIGGGIAAVSNWSANLIVSETFLTLTEHLGSAGTFLLFAGFSFIGLVFIFFLVPETKGLPFEEVEKMLEKGYSPFKKKNRSKTEGDISSTKA</sequence>
<dbReference type="Proteomes" id="UP001060085">
    <property type="component" value="Linkage Group LG08"/>
</dbReference>